<dbReference type="RefSeq" id="XP_055368089.1">
    <property type="nucleotide sequence ID" value="XM_055512114.1"/>
</dbReference>
<protein>
    <submittedName>
        <fullName evidence="11 12">Zinc finger protein RFP-like</fullName>
    </submittedName>
</protein>
<dbReference type="Pfam" id="PF00643">
    <property type="entry name" value="zf-B_box"/>
    <property type="match status" value="1"/>
</dbReference>
<dbReference type="InterPro" id="IPR001870">
    <property type="entry name" value="B30.2/SPRY"/>
</dbReference>
<dbReference type="GeneTree" id="ENSGT01040000240400"/>
<dbReference type="InterPro" id="IPR017907">
    <property type="entry name" value="Znf_RING_CS"/>
</dbReference>
<dbReference type="SMART" id="SM00336">
    <property type="entry name" value="BBOX"/>
    <property type="match status" value="1"/>
</dbReference>
<feature type="domain" description="RING-type" evidence="7">
    <location>
        <begin position="15"/>
        <end position="55"/>
    </location>
</feature>
<keyword evidence="6" id="KW-1133">Transmembrane helix</keyword>
<dbReference type="InterPro" id="IPR003877">
    <property type="entry name" value="SPRY_dom"/>
</dbReference>
<dbReference type="InterPro" id="IPR000315">
    <property type="entry name" value="Znf_B-box"/>
</dbReference>
<dbReference type="PRINTS" id="PR01407">
    <property type="entry name" value="BUTYPHLNCDUF"/>
</dbReference>
<dbReference type="SUPFAM" id="SSF57845">
    <property type="entry name" value="B-box zinc-binding domain"/>
    <property type="match status" value="1"/>
</dbReference>
<dbReference type="InterPro" id="IPR027370">
    <property type="entry name" value="Znf-RING_euk"/>
</dbReference>
<dbReference type="PROSITE" id="PS50188">
    <property type="entry name" value="B302_SPRY"/>
    <property type="match status" value="1"/>
</dbReference>
<dbReference type="InterPro" id="IPR050143">
    <property type="entry name" value="TRIM/RBCC"/>
</dbReference>
<dbReference type="Pfam" id="PF25600">
    <property type="entry name" value="TRIM_CC"/>
    <property type="match status" value="1"/>
</dbReference>
<feature type="transmembrane region" description="Helical" evidence="6">
    <location>
        <begin position="114"/>
        <end position="132"/>
    </location>
</feature>
<dbReference type="InterPro" id="IPR003879">
    <property type="entry name" value="Butyrophylin_SPRY"/>
</dbReference>
<dbReference type="Gene3D" id="2.60.120.920">
    <property type="match status" value="1"/>
</dbReference>
<dbReference type="InterPro" id="IPR001841">
    <property type="entry name" value="Znf_RING"/>
</dbReference>
<dbReference type="AlphaFoldDB" id="A0A9W2Y2M4"/>
<keyword evidence="2 4" id="KW-0863">Zinc-finger</keyword>
<dbReference type="PROSITE" id="PS50119">
    <property type="entry name" value="ZF_BBOX"/>
    <property type="match status" value="1"/>
</dbReference>
<feature type="domain" description="B box-type" evidence="8">
    <location>
        <begin position="146"/>
        <end position="186"/>
    </location>
</feature>
<keyword evidence="5" id="KW-0175">Coiled coil</keyword>
<proteinExistence type="predicted"/>
<dbReference type="SMART" id="SM00449">
    <property type="entry name" value="SPRY"/>
    <property type="match status" value="1"/>
</dbReference>
<dbReference type="GeneID" id="114862517"/>
<name>A0A9W2Y2M4_BETSP</name>
<dbReference type="Gene3D" id="3.30.160.60">
    <property type="entry name" value="Classic Zinc Finger"/>
    <property type="match status" value="1"/>
</dbReference>
<dbReference type="Gene3D" id="3.30.40.10">
    <property type="entry name" value="Zinc/RING finger domain, C3HC4 (zinc finger)"/>
    <property type="match status" value="1"/>
</dbReference>
<dbReference type="PROSITE" id="PS00518">
    <property type="entry name" value="ZF_RING_1"/>
    <property type="match status" value="1"/>
</dbReference>
<gene>
    <name evidence="11 12 13" type="primary">LOC114862517</name>
</gene>
<dbReference type="RefSeq" id="XP_055368090.1">
    <property type="nucleotide sequence ID" value="XM_055512115.1"/>
</dbReference>
<keyword evidence="10" id="KW-1185">Reference proteome</keyword>
<evidence type="ECO:0000313" key="13">
    <source>
        <dbReference type="RefSeq" id="XP_055368090.1"/>
    </source>
</evidence>
<evidence type="ECO:0000313" key="12">
    <source>
        <dbReference type="RefSeq" id="XP_055368089.1"/>
    </source>
</evidence>
<dbReference type="GO" id="GO:0008270">
    <property type="term" value="F:zinc ion binding"/>
    <property type="evidence" value="ECO:0007669"/>
    <property type="project" value="UniProtKB-KW"/>
</dbReference>
<evidence type="ECO:0000256" key="2">
    <source>
        <dbReference type="ARBA" id="ARBA00022771"/>
    </source>
</evidence>
<evidence type="ECO:0000256" key="5">
    <source>
        <dbReference type="SAM" id="Coils"/>
    </source>
</evidence>
<evidence type="ECO:0000256" key="6">
    <source>
        <dbReference type="SAM" id="Phobius"/>
    </source>
</evidence>
<evidence type="ECO:0000256" key="1">
    <source>
        <dbReference type="ARBA" id="ARBA00022723"/>
    </source>
</evidence>
<dbReference type="PROSITE" id="PS50089">
    <property type="entry name" value="ZF_RING_2"/>
    <property type="match status" value="1"/>
</dbReference>
<dbReference type="SMART" id="SM00184">
    <property type="entry name" value="RING"/>
    <property type="match status" value="1"/>
</dbReference>
<dbReference type="InterPro" id="IPR013083">
    <property type="entry name" value="Znf_RING/FYVE/PHD"/>
</dbReference>
<dbReference type="SUPFAM" id="SSF49899">
    <property type="entry name" value="Concanavalin A-like lectins/glucanases"/>
    <property type="match status" value="1"/>
</dbReference>
<accession>A0A9W2Y2M4</accession>
<dbReference type="OrthoDB" id="6270329at2759"/>
<dbReference type="InterPro" id="IPR058030">
    <property type="entry name" value="TRIM8/14/16/25/29/45/65_CC"/>
</dbReference>
<evidence type="ECO:0000259" key="8">
    <source>
        <dbReference type="PROSITE" id="PS50119"/>
    </source>
</evidence>
<evidence type="ECO:0000256" key="4">
    <source>
        <dbReference type="PROSITE-ProRule" id="PRU00024"/>
    </source>
</evidence>
<evidence type="ECO:0000313" key="11">
    <source>
        <dbReference type="RefSeq" id="XP_055368088.1"/>
    </source>
</evidence>
<organism evidence="10 13">
    <name type="scientific">Betta splendens</name>
    <name type="common">Siamese fighting fish</name>
    <dbReference type="NCBI Taxonomy" id="158456"/>
    <lineage>
        <taxon>Eukaryota</taxon>
        <taxon>Metazoa</taxon>
        <taxon>Chordata</taxon>
        <taxon>Craniata</taxon>
        <taxon>Vertebrata</taxon>
        <taxon>Euteleostomi</taxon>
        <taxon>Actinopterygii</taxon>
        <taxon>Neopterygii</taxon>
        <taxon>Teleostei</taxon>
        <taxon>Neoteleostei</taxon>
        <taxon>Acanthomorphata</taxon>
        <taxon>Anabantaria</taxon>
        <taxon>Anabantiformes</taxon>
        <taxon>Anabantoidei</taxon>
        <taxon>Osphronemidae</taxon>
        <taxon>Betta</taxon>
    </lineage>
</organism>
<feature type="coiled-coil region" evidence="5">
    <location>
        <begin position="183"/>
        <end position="221"/>
    </location>
</feature>
<evidence type="ECO:0000259" key="9">
    <source>
        <dbReference type="PROSITE" id="PS50188"/>
    </source>
</evidence>
<dbReference type="InterPro" id="IPR013320">
    <property type="entry name" value="ConA-like_dom_sf"/>
</dbReference>
<evidence type="ECO:0000256" key="3">
    <source>
        <dbReference type="ARBA" id="ARBA00022833"/>
    </source>
</evidence>
<dbReference type="KEGG" id="bspl:114862517"/>
<dbReference type="Pfam" id="PF13445">
    <property type="entry name" value="zf-RING_UBOX"/>
    <property type="match status" value="1"/>
</dbReference>
<dbReference type="CDD" id="cd19769">
    <property type="entry name" value="Bbox2_TRIM16-like"/>
    <property type="match status" value="1"/>
</dbReference>
<keyword evidence="6" id="KW-0812">Transmembrane</keyword>
<keyword evidence="6" id="KW-0472">Membrane</keyword>
<dbReference type="InterPro" id="IPR043136">
    <property type="entry name" value="B30.2/SPRY_sf"/>
</dbReference>
<dbReference type="FunFam" id="2.60.120.920:FF:000004">
    <property type="entry name" value="Butyrophilin subfamily 1 member A1"/>
    <property type="match status" value="1"/>
</dbReference>
<feature type="domain" description="B30.2/SPRY" evidence="9">
    <location>
        <begin position="349"/>
        <end position="544"/>
    </location>
</feature>
<dbReference type="Pfam" id="PF13765">
    <property type="entry name" value="PRY"/>
    <property type="match status" value="1"/>
</dbReference>
<sequence>MASTNYLLTEEQLLCCICLDVFTDPVTLLCGHNFCKHCITQHLSFNSQRRCPMCKEQVDGKHRLGVNTFISEMAVQFRRSAGRRGGGAEQQDAAPQKHCVHVPSPPRKNELQRACFLLALGLVCLALLAGAFHTRHLLLGLFGAGRAGGVCSRHDRPLELYCRNEQTPVCRACAESTHRFHHVVALEEEFDAARAELGKSEADLQQRIRERELKVEELQRSAELSRETAVSEKERGAGVFSALIRAMEAAQAELLRTIQHKQEAKEKQVRGLIEELLLEISVLSRRRVKVEQLSRAKDPLLLFQDLPSLNTEPSTKDWADVSVCPEFYEGVMRTALVNAVNQLTETVAREMKSQQEAEVQRAERYAVDVTLDPDAAHPALVLSEDGKRVHCGDVRHKLPDDAKRFLLALSVVAKQSFSCGRFHYDVRVEGKTTWTLGVARHSVSRTGRTTLKPENGYWTLQLQNRTLYALETRPVPLSVDAPPEQVKVFVSYEEGVVSFYDVDAAALLYSFKGCAFTERLHPFFSPGASDGGRNAAPLVIAPVQ</sequence>
<dbReference type="Pfam" id="PF00622">
    <property type="entry name" value="SPRY"/>
    <property type="match status" value="1"/>
</dbReference>
<keyword evidence="1" id="KW-0479">Metal-binding</keyword>
<evidence type="ECO:0000259" key="7">
    <source>
        <dbReference type="PROSITE" id="PS50089"/>
    </source>
</evidence>
<dbReference type="PANTHER" id="PTHR24103">
    <property type="entry name" value="E3 UBIQUITIN-PROTEIN LIGASE TRIM"/>
    <property type="match status" value="1"/>
</dbReference>
<dbReference type="RefSeq" id="XP_055368088.1">
    <property type="nucleotide sequence ID" value="XM_055512113.1"/>
</dbReference>
<dbReference type="SMART" id="SM00589">
    <property type="entry name" value="PRY"/>
    <property type="match status" value="1"/>
</dbReference>
<dbReference type="Proteomes" id="UP000515150">
    <property type="component" value="Chromosome 9"/>
</dbReference>
<dbReference type="InterPro" id="IPR006574">
    <property type="entry name" value="PRY"/>
</dbReference>
<dbReference type="SUPFAM" id="SSF57850">
    <property type="entry name" value="RING/U-box"/>
    <property type="match status" value="1"/>
</dbReference>
<keyword evidence="3" id="KW-0862">Zinc</keyword>
<reference evidence="11 12" key="1">
    <citation type="submission" date="2025-04" db="UniProtKB">
        <authorList>
            <consortium name="RefSeq"/>
        </authorList>
    </citation>
    <scope>IDENTIFICATION</scope>
</reference>
<evidence type="ECO:0000313" key="10">
    <source>
        <dbReference type="Proteomes" id="UP000515150"/>
    </source>
</evidence>
<dbReference type="CDD" id="cd13733">
    <property type="entry name" value="SPRY_PRY_C-I_1"/>
    <property type="match status" value="1"/>
</dbReference>
<feature type="coiled-coil region" evidence="5">
    <location>
        <begin position="247"/>
        <end position="293"/>
    </location>
</feature>